<evidence type="ECO:0000313" key="9">
    <source>
        <dbReference type="Proteomes" id="UP001500635"/>
    </source>
</evidence>
<protein>
    <submittedName>
        <fullName evidence="8">Multidrug efflux ABC transporter ATP-binding protein</fullName>
    </submittedName>
</protein>
<organism evidence="8 9">
    <name type="scientific">Tsukamurella soli</name>
    <dbReference type="NCBI Taxonomy" id="644556"/>
    <lineage>
        <taxon>Bacteria</taxon>
        <taxon>Bacillati</taxon>
        <taxon>Actinomycetota</taxon>
        <taxon>Actinomycetes</taxon>
        <taxon>Mycobacteriales</taxon>
        <taxon>Tsukamurellaceae</taxon>
        <taxon>Tsukamurella</taxon>
    </lineage>
</organism>
<dbReference type="PROSITE" id="PS50893">
    <property type="entry name" value="ABC_TRANSPORTER_2"/>
    <property type="match status" value="1"/>
</dbReference>
<dbReference type="Pfam" id="PF00005">
    <property type="entry name" value="ABC_tran"/>
    <property type="match status" value="1"/>
</dbReference>
<sequence>MANNVIEARGLRKHFGHVAALDGVDLDVAAGDVHALIGPNGAGMSTAIRVFLGLLRRSGGSVSVLGGDPWRDGPRIHRRIGYVPGDVTLWPSLTGGETIDLIGRLRGRVDDVRRTELIERFELDPHRKCRTYSKGNRQKVALISALVTPVDLLIFDEPTSGLDPLMEEQFAKCIAEARNDGTAVLLSSHNLSEVEHLADTVTVVKNGVTVDNGSLADMRRHARTRIDAVVTQPLRLDAIPGVRDFFMTADRMTFTVDIPSLPAALAAVATAEPTSVTCRPPTLEEMFLARYDTRESVRP</sequence>
<keyword evidence="5 8" id="KW-0067">ATP-binding</keyword>
<dbReference type="PANTHER" id="PTHR42711:SF5">
    <property type="entry name" value="ABC TRANSPORTER ATP-BINDING PROTEIN NATA"/>
    <property type="match status" value="1"/>
</dbReference>
<evidence type="ECO:0000313" key="8">
    <source>
        <dbReference type="EMBL" id="GAA4393677.1"/>
    </source>
</evidence>
<reference evidence="9" key="1">
    <citation type="journal article" date="2019" name="Int. J. Syst. Evol. Microbiol.">
        <title>The Global Catalogue of Microorganisms (GCM) 10K type strain sequencing project: providing services to taxonomists for standard genome sequencing and annotation.</title>
        <authorList>
            <consortium name="The Broad Institute Genomics Platform"/>
            <consortium name="The Broad Institute Genome Sequencing Center for Infectious Disease"/>
            <person name="Wu L."/>
            <person name="Ma J."/>
        </authorList>
    </citation>
    <scope>NUCLEOTIDE SEQUENCE [LARGE SCALE GENOMIC DNA]</scope>
    <source>
        <strain evidence="9">JCM 17688</strain>
    </source>
</reference>
<dbReference type="RefSeq" id="WP_344995884.1">
    <property type="nucleotide sequence ID" value="NZ_BAABFR010000034.1"/>
</dbReference>
<evidence type="ECO:0000256" key="5">
    <source>
        <dbReference type="ARBA" id="ARBA00022840"/>
    </source>
</evidence>
<evidence type="ECO:0000256" key="3">
    <source>
        <dbReference type="ARBA" id="ARBA00022448"/>
    </source>
</evidence>
<dbReference type="InterPro" id="IPR027417">
    <property type="entry name" value="P-loop_NTPase"/>
</dbReference>
<accession>A0ABP8JNI0</accession>
<evidence type="ECO:0000256" key="1">
    <source>
        <dbReference type="ARBA" id="ARBA00004202"/>
    </source>
</evidence>
<keyword evidence="6" id="KW-0046">Antibiotic resistance</keyword>
<dbReference type="InterPro" id="IPR003593">
    <property type="entry name" value="AAA+_ATPase"/>
</dbReference>
<evidence type="ECO:0000256" key="4">
    <source>
        <dbReference type="ARBA" id="ARBA00022741"/>
    </source>
</evidence>
<evidence type="ECO:0000259" key="7">
    <source>
        <dbReference type="PROSITE" id="PS50893"/>
    </source>
</evidence>
<comment type="subcellular location">
    <subcellularLocation>
        <location evidence="1">Cell membrane</location>
        <topology evidence="1">Peripheral membrane protein</topology>
    </subcellularLocation>
</comment>
<comment type="similarity">
    <text evidence="2">Belongs to the ABC transporter superfamily.</text>
</comment>
<dbReference type="Gene3D" id="3.40.50.300">
    <property type="entry name" value="P-loop containing nucleotide triphosphate hydrolases"/>
    <property type="match status" value="1"/>
</dbReference>
<comment type="caution">
    <text evidence="8">The sequence shown here is derived from an EMBL/GenBank/DDBJ whole genome shotgun (WGS) entry which is preliminary data.</text>
</comment>
<dbReference type="Proteomes" id="UP001500635">
    <property type="component" value="Unassembled WGS sequence"/>
</dbReference>
<evidence type="ECO:0000256" key="2">
    <source>
        <dbReference type="ARBA" id="ARBA00005417"/>
    </source>
</evidence>
<dbReference type="InterPro" id="IPR003439">
    <property type="entry name" value="ABC_transporter-like_ATP-bd"/>
</dbReference>
<name>A0ABP8JNI0_9ACTN</name>
<dbReference type="SUPFAM" id="SSF52540">
    <property type="entry name" value="P-loop containing nucleoside triphosphate hydrolases"/>
    <property type="match status" value="1"/>
</dbReference>
<dbReference type="InterPro" id="IPR017871">
    <property type="entry name" value="ABC_transporter-like_CS"/>
</dbReference>
<dbReference type="EMBL" id="BAABFR010000034">
    <property type="protein sequence ID" value="GAA4393677.1"/>
    <property type="molecule type" value="Genomic_DNA"/>
</dbReference>
<keyword evidence="4" id="KW-0547">Nucleotide-binding</keyword>
<proteinExistence type="inferred from homology"/>
<dbReference type="GO" id="GO:0005524">
    <property type="term" value="F:ATP binding"/>
    <property type="evidence" value="ECO:0007669"/>
    <property type="project" value="UniProtKB-KW"/>
</dbReference>
<dbReference type="SMART" id="SM00382">
    <property type="entry name" value="AAA"/>
    <property type="match status" value="1"/>
</dbReference>
<dbReference type="InterPro" id="IPR050763">
    <property type="entry name" value="ABC_transporter_ATP-binding"/>
</dbReference>
<keyword evidence="9" id="KW-1185">Reference proteome</keyword>
<dbReference type="PANTHER" id="PTHR42711">
    <property type="entry name" value="ABC TRANSPORTER ATP-BINDING PROTEIN"/>
    <property type="match status" value="1"/>
</dbReference>
<feature type="domain" description="ABC transporter" evidence="7">
    <location>
        <begin position="6"/>
        <end position="231"/>
    </location>
</feature>
<gene>
    <name evidence="8" type="ORF">GCM10023147_24580</name>
</gene>
<dbReference type="PROSITE" id="PS00211">
    <property type="entry name" value="ABC_TRANSPORTER_1"/>
    <property type="match status" value="1"/>
</dbReference>
<keyword evidence="3" id="KW-0813">Transport</keyword>
<evidence type="ECO:0000256" key="6">
    <source>
        <dbReference type="ARBA" id="ARBA00023251"/>
    </source>
</evidence>
<dbReference type="CDD" id="cd03230">
    <property type="entry name" value="ABC_DR_subfamily_A"/>
    <property type="match status" value="1"/>
</dbReference>